<reference evidence="1 2" key="1">
    <citation type="submission" date="2019-08" db="EMBL/GenBank/DDBJ databases">
        <title>Draft genome sequences of two oriental melons (Cucumis melo L. var makuwa).</title>
        <authorList>
            <person name="Kwon S.-Y."/>
        </authorList>
    </citation>
    <scope>NUCLEOTIDE SEQUENCE [LARGE SCALE GENOMIC DNA]</scope>
    <source>
        <strain evidence="2">cv. SW 3</strain>
        <tissue evidence="1">Leaf</tissue>
    </source>
</reference>
<accession>A0A5A7TXC4</accession>
<gene>
    <name evidence="1" type="ORF">E6C27_scaffold114G00910</name>
</gene>
<proteinExistence type="predicted"/>
<evidence type="ECO:0000313" key="2">
    <source>
        <dbReference type="Proteomes" id="UP000321393"/>
    </source>
</evidence>
<protein>
    <submittedName>
        <fullName evidence="1">Mitochondrial protein</fullName>
    </submittedName>
</protein>
<organism evidence="1 2">
    <name type="scientific">Cucumis melo var. makuwa</name>
    <name type="common">Oriental melon</name>
    <dbReference type="NCBI Taxonomy" id="1194695"/>
    <lineage>
        <taxon>Eukaryota</taxon>
        <taxon>Viridiplantae</taxon>
        <taxon>Streptophyta</taxon>
        <taxon>Embryophyta</taxon>
        <taxon>Tracheophyta</taxon>
        <taxon>Spermatophyta</taxon>
        <taxon>Magnoliopsida</taxon>
        <taxon>eudicotyledons</taxon>
        <taxon>Gunneridae</taxon>
        <taxon>Pentapetalae</taxon>
        <taxon>rosids</taxon>
        <taxon>fabids</taxon>
        <taxon>Cucurbitales</taxon>
        <taxon>Cucurbitaceae</taxon>
        <taxon>Benincaseae</taxon>
        <taxon>Cucumis</taxon>
    </lineage>
</organism>
<dbReference type="AlphaFoldDB" id="A0A5A7TXC4"/>
<sequence>MESEYRALAVSASKVIWLKQLLSELASCPSRKLVIWCDNISIGALAMNPVFHARTKHIEIIVHFIRDQVLKGVLEVRYVPSID</sequence>
<evidence type="ECO:0000313" key="1">
    <source>
        <dbReference type="EMBL" id="KAA0046567.1"/>
    </source>
</evidence>
<dbReference type="Proteomes" id="UP000321393">
    <property type="component" value="Unassembled WGS sequence"/>
</dbReference>
<dbReference type="OrthoDB" id="1192411at2759"/>
<comment type="caution">
    <text evidence="1">The sequence shown here is derived from an EMBL/GenBank/DDBJ whole genome shotgun (WGS) entry which is preliminary data.</text>
</comment>
<name>A0A5A7TXC4_CUCMM</name>
<dbReference type="EMBL" id="SSTE01014001">
    <property type="protein sequence ID" value="KAA0046567.1"/>
    <property type="molecule type" value="Genomic_DNA"/>
</dbReference>
<dbReference type="PANTHER" id="PTHR11439:SF467">
    <property type="entry name" value="INTEGRASE CATALYTIC DOMAIN-CONTAINING PROTEIN"/>
    <property type="match status" value="1"/>
</dbReference>
<dbReference type="PANTHER" id="PTHR11439">
    <property type="entry name" value="GAG-POL-RELATED RETROTRANSPOSON"/>
    <property type="match status" value="1"/>
</dbReference>
<dbReference type="STRING" id="1194695.A0A5A7TXC4"/>
<dbReference type="CDD" id="cd09272">
    <property type="entry name" value="RNase_HI_RT_Ty1"/>
    <property type="match status" value="1"/>
</dbReference>